<gene>
    <name evidence="2" type="ORF">Tco_0857439</name>
</gene>
<evidence type="ECO:0000313" key="2">
    <source>
        <dbReference type="EMBL" id="GJT10397.1"/>
    </source>
</evidence>
<keyword evidence="3" id="KW-1185">Reference proteome</keyword>
<proteinExistence type="predicted"/>
<feature type="region of interest" description="Disordered" evidence="1">
    <location>
        <begin position="78"/>
        <end position="134"/>
    </location>
</feature>
<evidence type="ECO:0000256" key="1">
    <source>
        <dbReference type="SAM" id="MobiDB-lite"/>
    </source>
</evidence>
<protein>
    <submittedName>
        <fullName evidence="2">Uncharacterized protein</fullName>
    </submittedName>
</protein>
<feature type="compositionally biased region" description="Basic and acidic residues" evidence="1">
    <location>
        <begin position="108"/>
        <end position="122"/>
    </location>
</feature>
<name>A0ABQ5B8E1_9ASTR</name>
<dbReference type="Proteomes" id="UP001151760">
    <property type="component" value="Unassembled WGS sequence"/>
</dbReference>
<organism evidence="2 3">
    <name type="scientific">Tanacetum coccineum</name>
    <dbReference type="NCBI Taxonomy" id="301880"/>
    <lineage>
        <taxon>Eukaryota</taxon>
        <taxon>Viridiplantae</taxon>
        <taxon>Streptophyta</taxon>
        <taxon>Embryophyta</taxon>
        <taxon>Tracheophyta</taxon>
        <taxon>Spermatophyta</taxon>
        <taxon>Magnoliopsida</taxon>
        <taxon>eudicotyledons</taxon>
        <taxon>Gunneridae</taxon>
        <taxon>Pentapetalae</taxon>
        <taxon>asterids</taxon>
        <taxon>campanulids</taxon>
        <taxon>Asterales</taxon>
        <taxon>Asteraceae</taxon>
        <taxon>Asteroideae</taxon>
        <taxon>Anthemideae</taxon>
        <taxon>Anthemidinae</taxon>
        <taxon>Tanacetum</taxon>
    </lineage>
</organism>
<reference evidence="2" key="2">
    <citation type="submission" date="2022-01" db="EMBL/GenBank/DDBJ databases">
        <authorList>
            <person name="Yamashiro T."/>
            <person name="Shiraishi A."/>
            <person name="Satake H."/>
            <person name="Nakayama K."/>
        </authorList>
    </citation>
    <scope>NUCLEOTIDE SEQUENCE</scope>
</reference>
<feature type="region of interest" description="Disordered" evidence="1">
    <location>
        <begin position="1"/>
        <end position="25"/>
    </location>
</feature>
<reference evidence="2" key="1">
    <citation type="journal article" date="2022" name="Int. J. Mol. Sci.">
        <title>Draft Genome of Tanacetum Coccineum: Genomic Comparison of Closely Related Tanacetum-Family Plants.</title>
        <authorList>
            <person name="Yamashiro T."/>
            <person name="Shiraishi A."/>
            <person name="Nakayama K."/>
            <person name="Satake H."/>
        </authorList>
    </citation>
    <scope>NUCLEOTIDE SEQUENCE</scope>
</reference>
<evidence type="ECO:0000313" key="3">
    <source>
        <dbReference type="Proteomes" id="UP001151760"/>
    </source>
</evidence>
<dbReference type="EMBL" id="BQNB010012984">
    <property type="protein sequence ID" value="GJT10397.1"/>
    <property type="molecule type" value="Genomic_DNA"/>
</dbReference>
<comment type="caution">
    <text evidence="2">The sequence shown here is derived from an EMBL/GenBank/DDBJ whole genome shotgun (WGS) entry which is preliminary data.</text>
</comment>
<accession>A0ABQ5B8E1</accession>
<sequence length="134" mass="15075">MTTAEDQRSQSMKEQAYNVDRDKDHKSLTTKAISLISRRSVTMNSLRGNEYEPHITLRSLLQRILPTNSMKPLVSGVVSRSTRASHPLCEFSMDKSKVSRKQSKASKLGHENQKSTKPKPEKPNNLATSLVLKP</sequence>